<feature type="domain" description="Methyltransferase" evidence="4">
    <location>
        <begin position="124"/>
        <end position="217"/>
    </location>
</feature>
<keyword evidence="5" id="KW-0689">Ribosomal protein</keyword>
<dbReference type="AlphaFoldDB" id="A0A7G2C1C6"/>
<name>A0A7G2C1C6_9TRYP</name>
<protein>
    <recommendedName>
        <fullName evidence="4">Methyltransferase domain-containing protein</fullName>
    </recommendedName>
</protein>
<dbReference type="InterPro" id="IPR025714">
    <property type="entry name" value="Methyltranfer_dom"/>
</dbReference>
<keyword evidence="3" id="KW-0949">S-adenosyl-L-methionine</keyword>
<accession>A0A7G2C1C6</accession>
<dbReference type="InterPro" id="IPR002052">
    <property type="entry name" value="DNA_methylase_N6_adenine_CS"/>
</dbReference>
<dbReference type="SUPFAM" id="SSF53335">
    <property type="entry name" value="S-adenosyl-L-methionine-dependent methyltransferases"/>
    <property type="match status" value="1"/>
</dbReference>
<evidence type="ECO:0000256" key="3">
    <source>
        <dbReference type="ARBA" id="ARBA00022691"/>
    </source>
</evidence>
<dbReference type="GO" id="GO:0005840">
    <property type="term" value="C:ribosome"/>
    <property type="evidence" value="ECO:0007669"/>
    <property type="project" value="UniProtKB-KW"/>
</dbReference>
<dbReference type="PANTHER" id="PTHR18895:SF74">
    <property type="entry name" value="MTRF1L RELEASE FACTOR GLUTAMINE METHYLTRANSFERASE"/>
    <property type="match status" value="1"/>
</dbReference>
<keyword evidence="1 5" id="KW-0489">Methyltransferase</keyword>
<evidence type="ECO:0000256" key="2">
    <source>
        <dbReference type="ARBA" id="ARBA00022679"/>
    </source>
</evidence>
<dbReference type="InterPro" id="IPR050320">
    <property type="entry name" value="N5-glutamine_MTase"/>
</dbReference>
<evidence type="ECO:0000313" key="6">
    <source>
        <dbReference type="Proteomes" id="UP000515908"/>
    </source>
</evidence>
<dbReference type="InterPro" id="IPR004556">
    <property type="entry name" value="HemK-like"/>
</dbReference>
<dbReference type="EMBL" id="LR877145">
    <property type="protein sequence ID" value="CAD2213011.1"/>
    <property type="molecule type" value="Genomic_DNA"/>
</dbReference>
<organism evidence="5 6">
    <name type="scientific">Angomonas deanei</name>
    <dbReference type="NCBI Taxonomy" id="59799"/>
    <lineage>
        <taxon>Eukaryota</taxon>
        <taxon>Discoba</taxon>
        <taxon>Euglenozoa</taxon>
        <taxon>Kinetoplastea</taxon>
        <taxon>Metakinetoplastina</taxon>
        <taxon>Trypanosomatida</taxon>
        <taxon>Trypanosomatidae</taxon>
        <taxon>Strigomonadinae</taxon>
        <taxon>Angomonas</taxon>
    </lineage>
</organism>
<keyword evidence="6" id="KW-1185">Reference proteome</keyword>
<dbReference type="GO" id="GO:0005739">
    <property type="term" value="C:mitochondrion"/>
    <property type="evidence" value="ECO:0007669"/>
    <property type="project" value="TreeGrafter"/>
</dbReference>
<evidence type="ECO:0000256" key="1">
    <source>
        <dbReference type="ARBA" id="ARBA00022603"/>
    </source>
</evidence>
<dbReference type="PANTHER" id="PTHR18895">
    <property type="entry name" value="HEMK METHYLTRANSFERASE"/>
    <property type="match status" value="1"/>
</dbReference>
<keyword evidence="5" id="KW-0687">Ribonucleoprotein</keyword>
<proteinExistence type="predicted"/>
<dbReference type="Proteomes" id="UP000515908">
    <property type="component" value="Chromosome 01"/>
</dbReference>
<dbReference type="CDD" id="cd02440">
    <property type="entry name" value="AdoMet_MTases"/>
    <property type="match status" value="1"/>
</dbReference>
<dbReference type="NCBIfam" id="TIGR00536">
    <property type="entry name" value="hemK_fam"/>
    <property type="match status" value="1"/>
</dbReference>
<dbReference type="Gene3D" id="3.40.50.150">
    <property type="entry name" value="Vaccinia Virus protein VP39"/>
    <property type="match status" value="1"/>
</dbReference>
<evidence type="ECO:0000313" key="5">
    <source>
        <dbReference type="EMBL" id="CAD2213011.1"/>
    </source>
</evidence>
<dbReference type="GO" id="GO:0003676">
    <property type="term" value="F:nucleic acid binding"/>
    <property type="evidence" value="ECO:0007669"/>
    <property type="project" value="InterPro"/>
</dbReference>
<dbReference type="GO" id="GO:0032259">
    <property type="term" value="P:methylation"/>
    <property type="evidence" value="ECO:0007669"/>
    <property type="project" value="UniProtKB-KW"/>
</dbReference>
<keyword evidence="2 5" id="KW-0808">Transferase</keyword>
<evidence type="ECO:0000259" key="4">
    <source>
        <dbReference type="Pfam" id="PF13847"/>
    </source>
</evidence>
<sequence length="326" mass="37388">MIFDRFYLQEGEGPNDRAMWFQAGLEVEWLEEWAEQKVRADMKREGPTEANRTIPYTDRIRQEVKKAVIQRHDLYKPLAYIIGNQPFFSCEIECVPPLLCPRPETELWTHWVVQTVLKSAADHDKPIRVLDMCCGTGCIGVAIAKNCPQAEVVAVDILEKAVEVSNRNARRNGIPEARYTAKQSDMFDLFLEKESPTDGKRKVRPEYEGTFDVLVSNPPYILPDQYVDLPISITHWESKLALVGDDAREHKQYTYFQELTDYGSSLLKKRVDRDVKLGILPNIFIEIGLQGHVVASIMERSGLFTDVLMHQDYAGQERWISANSSH</sequence>
<dbReference type="InterPro" id="IPR029063">
    <property type="entry name" value="SAM-dependent_MTases_sf"/>
</dbReference>
<dbReference type="PROSITE" id="PS00092">
    <property type="entry name" value="N6_MTASE"/>
    <property type="match status" value="1"/>
</dbReference>
<dbReference type="GO" id="GO:0102559">
    <property type="term" value="F:peptide chain release factor N(5)-glutamine methyltransferase activity"/>
    <property type="evidence" value="ECO:0007669"/>
    <property type="project" value="UniProtKB-EC"/>
</dbReference>
<reference evidence="5 6" key="1">
    <citation type="submission" date="2020-08" db="EMBL/GenBank/DDBJ databases">
        <authorList>
            <person name="Newling K."/>
            <person name="Davey J."/>
            <person name="Forrester S."/>
        </authorList>
    </citation>
    <scope>NUCLEOTIDE SEQUENCE [LARGE SCALE GENOMIC DNA]</scope>
    <source>
        <strain evidence="6">Crithidia deanei Carvalho (ATCC PRA-265)</strain>
    </source>
</reference>
<dbReference type="VEuPathDB" id="TriTrypDB:ADEAN_000044700"/>
<gene>
    <name evidence="5" type="ORF">ADEAN_000044700</name>
</gene>
<dbReference type="Pfam" id="PF13847">
    <property type="entry name" value="Methyltransf_31"/>
    <property type="match status" value="1"/>
</dbReference>